<comment type="caution">
    <text evidence="2">The sequence shown here is derived from an EMBL/GenBank/DDBJ whole genome shotgun (WGS) entry which is preliminary data.</text>
</comment>
<protein>
    <submittedName>
        <fullName evidence="2">Uncharacterized protein</fullName>
    </submittedName>
</protein>
<dbReference type="RefSeq" id="XP_040774476.1">
    <property type="nucleotide sequence ID" value="XM_040917452.1"/>
</dbReference>
<feature type="signal peptide" evidence="1">
    <location>
        <begin position="1"/>
        <end position="20"/>
    </location>
</feature>
<dbReference type="InterPro" id="IPR021842">
    <property type="entry name" value="DUF3435"/>
</dbReference>
<keyword evidence="3" id="KW-1185">Reference proteome</keyword>
<dbReference type="AlphaFoldDB" id="A0A9P4XZR5"/>
<reference evidence="2" key="1">
    <citation type="journal article" date="2020" name="Phytopathology">
        <title>Genome sequence of the chestnut blight fungus Cryphonectria parasitica EP155: A fundamental resource for an archetypical invasive plant pathogen.</title>
        <authorList>
            <person name="Crouch J.A."/>
            <person name="Dawe A."/>
            <person name="Aerts A."/>
            <person name="Barry K."/>
            <person name="Churchill A.C.L."/>
            <person name="Grimwood J."/>
            <person name="Hillman B."/>
            <person name="Milgroom M.G."/>
            <person name="Pangilinan J."/>
            <person name="Smith M."/>
            <person name="Salamov A."/>
            <person name="Schmutz J."/>
            <person name="Yadav J."/>
            <person name="Grigoriev I.V."/>
            <person name="Nuss D."/>
        </authorList>
    </citation>
    <scope>NUCLEOTIDE SEQUENCE</scope>
    <source>
        <strain evidence="2">EP155</strain>
    </source>
</reference>
<feature type="chain" id="PRO_5040377184" evidence="1">
    <location>
        <begin position="21"/>
        <end position="232"/>
    </location>
</feature>
<dbReference type="PANTHER" id="PTHR37535">
    <property type="entry name" value="FLUG DOMAIN PROTEIN"/>
    <property type="match status" value="1"/>
</dbReference>
<dbReference type="GeneID" id="63834581"/>
<proteinExistence type="predicted"/>
<evidence type="ECO:0000313" key="3">
    <source>
        <dbReference type="Proteomes" id="UP000803844"/>
    </source>
</evidence>
<sequence>MLSFLSPFLIQLSGCYLTLAFTGARPAEFVDGERKSGNDTCLEELFPQKAIGAFGKDKDRALDENSQLLQELLAQETICRGRPKALCYEDILLMVVRHPDTGGNVLAMSIKFIYHKGADNKPKPTIFFFTPTRRLIFCLISVIVSLAGSDGAFAATNLTSARQVFQVKNQGPVKCTPLRWKKEWLKRPIFRRCDDSLPEDKPDDLISKNELDDVVSRYQPLPYYKLRDDMTH</sequence>
<dbReference type="Proteomes" id="UP000803844">
    <property type="component" value="Unassembled WGS sequence"/>
</dbReference>
<accession>A0A9P4XZR5</accession>
<evidence type="ECO:0000313" key="2">
    <source>
        <dbReference type="EMBL" id="KAF3763515.1"/>
    </source>
</evidence>
<keyword evidence="1" id="KW-0732">Signal</keyword>
<dbReference type="PANTHER" id="PTHR37535:SF4">
    <property type="entry name" value="FLUG DOMAIN-CONTAINING PROTEIN"/>
    <property type="match status" value="1"/>
</dbReference>
<dbReference type="Pfam" id="PF11917">
    <property type="entry name" value="DUF3435"/>
    <property type="match status" value="1"/>
</dbReference>
<name>A0A9P4XZR5_CRYP1</name>
<dbReference type="OrthoDB" id="4776738at2759"/>
<evidence type="ECO:0000256" key="1">
    <source>
        <dbReference type="SAM" id="SignalP"/>
    </source>
</evidence>
<dbReference type="EMBL" id="MU032349">
    <property type="protein sequence ID" value="KAF3763515.1"/>
    <property type="molecule type" value="Genomic_DNA"/>
</dbReference>
<organism evidence="2 3">
    <name type="scientific">Cryphonectria parasitica (strain ATCC 38755 / EP155)</name>
    <dbReference type="NCBI Taxonomy" id="660469"/>
    <lineage>
        <taxon>Eukaryota</taxon>
        <taxon>Fungi</taxon>
        <taxon>Dikarya</taxon>
        <taxon>Ascomycota</taxon>
        <taxon>Pezizomycotina</taxon>
        <taxon>Sordariomycetes</taxon>
        <taxon>Sordariomycetidae</taxon>
        <taxon>Diaporthales</taxon>
        <taxon>Cryphonectriaceae</taxon>
        <taxon>Cryphonectria-Endothia species complex</taxon>
        <taxon>Cryphonectria</taxon>
    </lineage>
</organism>
<gene>
    <name evidence="2" type="ORF">M406DRAFT_261587</name>
</gene>